<reference evidence="3 4" key="1">
    <citation type="submission" date="2021-03" db="EMBL/GenBank/DDBJ databases">
        <title>Genomic Encyclopedia of Type Strains, Phase IV (KMG-IV): sequencing the most valuable type-strain genomes for metagenomic binning, comparative biology and taxonomic classification.</title>
        <authorList>
            <person name="Goeker M."/>
        </authorList>
    </citation>
    <scope>NUCLEOTIDE SEQUENCE [LARGE SCALE GENOMIC DNA]</scope>
    <source>
        <strain evidence="3 4">DSM 14349</strain>
    </source>
</reference>
<evidence type="ECO:0000313" key="3">
    <source>
        <dbReference type="EMBL" id="MBP1907416.1"/>
    </source>
</evidence>
<evidence type="ECO:0000313" key="4">
    <source>
        <dbReference type="Proteomes" id="UP001519272"/>
    </source>
</evidence>
<dbReference type="Proteomes" id="UP001519272">
    <property type="component" value="Unassembled WGS sequence"/>
</dbReference>
<comment type="caution">
    <text evidence="3">The sequence shown here is derived from an EMBL/GenBank/DDBJ whole genome shotgun (WGS) entry which is preliminary data.</text>
</comment>
<proteinExistence type="predicted"/>
<dbReference type="EMBL" id="JAGGKG010000026">
    <property type="protein sequence ID" value="MBP1907416.1"/>
    <property type="molecule type" value="Genomic_DNA"/>
</dbReference>
<keyword evidence="4" id="KW-1185">Reference proteome</keyword>
<dbReference type="InterPro" id="IPR014722">
    <property type="entry name" value="Rib_uL2_dom2"/>
</dbReference>
<evidence type="ECO:0000256" key="2">
    <source>
        <dbReference type="ARBA" id="ARBA00023274"/>
    </source>
</evidence>
<organism evidence="3 4">
    <name type="scientific">Paenibacillus turicensis</name>
    <dbReference type="NCBI Taxonomy" id="160487"/>
    <lineage>
        <taxon>Bacteria</taxon>
        <taxon>Bacillati</taxon>
        <taxon>Bacillota</taxon>
        <taxon>Bacilli</taxon>
        <taxon>Bacillales</taxon>
        <taxon>Paenibacillaceae</taxon>
        <taxon>Paenibacillus</taxon>
    </lineage>
</organism>
<dbReference type="SUPFAM" id="SSF50104">
    <property type="entry name" value="Translation proteins SH3-like domain"/>
    <property type="match status" value="1"/>
</dbReference>
<dbReference type="GO" id="GO:0005840">
    <property type="term" value="C:ribosome"/>
    <property type="evidence" value="ECO:0007669"/>
    <property type="project" value="UniProtKB-KW"/>
</dbReference>
<keyword evidence="1 3" id="KW-0689">Ribosomal protein</keyword>
<dbReference type="Gene3D" id="2.30.30.30">
    <property type="match status" value="1"/>
</dbReference>
<protein>
    <submittedName>
        <fullName evidence="3">Ribosomal protein L14E/L6E/L27E</fullName>
    </submittedName>
</protein>
<dbReference type="RefSeq" id="WP_210090995.1">
    <property type="nucleotide sequence ID" value="NZ_JAGGKG010000026.1"/>
</dbReference>
<gene>
    <name evidence="3" type="ORF">J2Z32_004091</name>
</gene>
<name>A0ABS4FXV5_9BACL</name>
<dbReference type="InterPro" id="IPR041985">
    <property type="entry name" value="Ribosomal_eL14_KOW"/>
</dbReference>
<accession>A0ABS4FXV5</accession>
<keyword evidence="2" id="KW-0687">Ribonucleoprotein</keyword>
<sequence>MKHRSKAQLGQIVKVLKGRDADTYCVVTELIDDRYVLVANGQKHKFDAPKRKNVQHLEFIPFISNEVVHSLQDSGRVTNAKLRYAVEAYVKSININAEEKGDCTSG</sequence>
<dbReference type="InterPro" id="IPR008991">
    <property type="entry name" value="Translation_prot_SH3-like_sf"/>
</dbReference>
<evidence type="ECO:0000256" key="1">
    <source>
        <dbReference type="ARBA" id="ARBA00022980"/>
    </source>
</evidence>
<dbReference type="CDD" id="cd06088">
    <property type="entry name" value="KOW_RPL14"/>
    <property type="match status" value="1"/>
</dbReference>